<protein>
    <submittedName>
        <fullName evidence="1">Uncharacterized protein</fullName>
    </submittedName>
</protein>
<accession>A0ACB9WZD8</accession>
<organism evidence="1 2">
    <name type="scientific">Chaenocephalus aceratus</name>
    <name type="common">Blackfin icefish</name>
    <name type="synonym">Chaenichthys aceratus</name>
    <dbReference type="NCBI Taxonomy" id="36190"/>
    <lineage>
        <taxon>Eukaryota</taxon>
        <taxon>Metazoa</taxon>
        <taxon>Chordata</taxon>
        <taxon>Craniata</taxon>
        <taxon>Vertebrata</taxon>
        <taxon>Euteleostomi</taxon>
        <taxon>Actinopterygii</taxon>
        <taxon>Neopterygii</taxon>
        <taxon>Teleostei</taxon>
        <taxon>Neoteleostei</taxon>
        <taxon>Acanthomorphata</taxon>
        <taxon>Eupercaria</taxon>
        <taxon>Perciformes</taxon>
        <taxon>Notothenioidei</taxon>
        <taxon>Channichthyidae</taxon>
        <taxon>Chaenocephalus</taxon>
    </lineage>
</organism>
<evidence type="ECO:0000313" key="2">
    <source>
        <dbReference type="Proteomes" id="UP001057452"/>
    </source>
</evidence>
<feature type="non-terminal residue" evidence="1">
    <location>
        <position position="1"/>
    </location>
</feature>
<dbReference type="Proteomes" id="UP001057452">
    <property type="component" value="Chromosome 10"/>
</dbReference>
<evidence type="ECO:0000313" key="1">
    <source>
        <dbReference type="EMBL" id="KAI4819210.1"/>
    </source>
</evidence>
<dbReference type="EMBL" id="CM043794">
    <property type="protein sequence ID" value="KAI4819210.1"/>
    <property type="molecule type" value="Genomic_DNA"/>
</dbReference>
<reference evidence="1" key="1">
    <citation type="submission" date="2022-05" db="EMBL/GenBank/DDBJ databases">
        <title>Chromosome-level genome of Chaenocephalus aceratus.</title>
        <authorList>
            <person name="Park H."/>
        </authorList>
    </citation>
    <scope>NUCLEOTIDE SEQUENCE</scope>
    <source>
        <strain evidence="1">KU_202001</strain>
    </source>
</reference>
<keyword evidence="2" id="KW-1185">Reference proteome</keyword>
<feature type="non-terminal residue" evidence="1">
    <location>
        <position position="50"/>
    </location>
</feature>
<proteinExistence type="predicted"/>
<name>A0ACB9WZD8_CHAAC</name>
<comment type="caution">
    <text evidence="1">The sequence shown here is derived from an EMBL/GenBank/DDBJ whole genome shotgun (WGS) entry which is preliminary data.</text>
</comment>
<gene>
    <name evidence="1" type="ORF">KUCAC02_004467</name>
</gene>
<sequence>LPWGHKGQPWEAARCKGHQLLRRGHRPACSCSGTCQLVGRPPPSNPLTRA</sequence>